<dbReference type="InterPro" id="IPR027417">
    <property type="entry name" value="P-loop_NTPase"/>
</dbReference>
<evidence type="ECO:0000256" key="1">
    <source>
        <dbReference type="ARBA" id="ARBA00022737"/>
    </source>
</evidence>
<feature type="compositionally biased region" description="Polar residues" evidence="4">
    <location>
        <begin position="626"/>
        <end position="636"/>
    </location>
</feature>
<protein>
    <submittedName>
        <fullName evidence="6">TPR repeat-containing protein YrrB</fullName>
    </submittedName>
</protein>
<feature type="repeat" description="TPR" evidence="3">
    <location>
        <begin position="268"/>
        <end position="301"/>
    </location>
</feature>
<dbReference type="PROSITE" id="PS50005">
    <property type="entry name" value="TPR"/>
    <property type="match status" value="5"/>
</dbReference>
<dbReference type="Proteomes" id="UP000316095">
    <property type="component" value="Unassembled WGS sequence"/>
</dbReference>
<dbReference type="InterPro" id="IPR029044">
    <property type="entry name" value="Nucleotide-diphossugar_trans"/>
</dbReference>
<dbReference type="SUPFAM" id="SSF53756">
    <property type="entry name" value="UDP-Glycosyltransferase/glycogen phosphorylase"/>
    <property type="match status" value="1"/>
</dbReference>
<feature type="repeat" description="TPR" evidence="3">
    <location>
        <begin position="129"/>
        <end position="162"/>
    </location>
</feature>
<dbReference type="SUPFAM" id="SSF48452">
    <property type="entry name" value="TPR-like"/>
    <property type="match status" value="1"/>
</dbReference>
<evidence type="ECO:0000256" key="4">
    <source>
        <dbReference type="SAM" id="MobiDB-lite"/>
    </source>
</evidence>
<dbReference type="InterPro" id="IPR011990">
    <property type="entry name" value="TPR-like_helical_dom_sf"/>
</dbReference>
<dbReference type="Gene3D" id="1.25.40.10">
    <property type="entry name" value="Tetratricopeptide repeat domain"/>
    <property type="match status" value="2"/>
</dbReference>
<proteinExistence type="predicted"/>
<dbReference type="OrthoDB" id="9778733at2"/>
<feature type="domain" description="Glycosyltransferase 2-like" evidence="5">
    <location>
        <begin position="701"/>
        <end position="770"/>
    </location>
</feature>
<accession>A0A5C5XNU5</accession>
<gene>
    <name evidence="6" type="primary">yrrB_5</name>
    <name evidence="6" type="ORF">Pan54_48720</name>
</gene>
<dbReference type="SMART" id="SM00028">
    <property type="entry name" value="TPR"/>
    <property type="match status" value="8"/>
</dbReference>
<dbReference type="Gene3D" id="3.40.50.150">
    <property type="entry name" value="Vaccinia Virus protein VP39"/>
    <property type="match status" value="1"/>
</dbReference>
<dbReference type="Pfam" id="PF13431">
    <property type="entry name" value="TPR_17"/>
    <property type="match status" value="1"/>
</dbReference>
<evidence type="ECO:0000259" key="5">
    <source>
        <dbReference type="Pfam" id="PF00535"/>
    </source>
</evidence>
<sequence>MTQNLPTTHRENSSNVGVAAQPHISFPENEIKTAMQKHQQGDLAQAMAEYERLLQREPDHADALHLSGVILHQQGDHRAAIKRIERALQLKPNAHLFLKNLASACRSAGDLDKAKRLCEEVLAIEPNDPVVLNMLGRIHEQQKDYAAAVHCYRTALNSNPTSQDKFDILIHAGDCHSRLNDREQALQCFRYALSDHPKSLVANHNLARELQFANQMSEAEAYYLKALEIDRSCSSAWNNLGVIYQGRAEYLKGLNSLNQAIEANPNLPDAHNNLANILEAIGEPERCQELYERAIQLRPDYAEAHHSLSQVHLRNREFKTGWKLYNWRYRKQDHDHRPFQHPTWNGESLTNQKLLVFSEQGIGDVVMFATCLPDLLAQAEQVTLEIDGRMVPLLARSFPSVKVIPREDLDPKVPVTLPGIDFQICLADLPGRYRNHFNQFPRQEKILTANPELRQKWKSRFQELGEGLKIGISWFGGKNLDLQTRRSLPLEHWEQILKTPHVHFVNLQYGNHQQELLETHRRTGVKINDWSDSNPLNDLEDFSAKIAELDLVISIDNATVHFAGGLGTPTWCLLNSLPDWRWFRGETSTPWYNSLKLYRQASPGEWSTVVEQVAEELKTLVKESSQKTSQTELSSPGQPPVVIEKSSTKKSLRPQCAIITPIGPGHAEIYKEAERSIRDACVRSPGPFCKVIPFRIDDLQGQIGRSRARNYAVEQAAAQGIEWVFFLDADDVLVPETFANVEHLLDDYDAIWGQIFSFNDGSKQAERREGQLGPTNRFEDVLNADPFHSLQMGHFVRTEIAAANPFDETLDVGEDFHYYMRIWAKHRCIKINEPLFANRRGRHSIGPRSGSGHEWTVRVNQMLNQYRNQPATSPAQQVAAPMKLAIYGMMRSGTTLLCDKLTVPDHGLILLEPNIHLNNWPDQVLKQMQEFGLNVSEEDWKKADESPESFQSYFNRRLLPKLQSLDYWGVKMVNFANWQSFLQMYPPEHLILCVRDLRDVILSALDLAPKLDLFVDDNWIEKRAIQTATSLVEMAKRPHTLVRYIDMCQQPELIDKLAAQLGLPGLGDHRMSLEAVPHRKYEDDKHEGAVTTNSVNRYLREPEGPAKELAERVFQHCQDYNEVFGYTEDSSATRVSSFEMPGVEEKPLESTAAQLDEFWKNDQLANIIPQNEDLGAFPEGWDVRPVLWEQLKEHIKRSVLEIGCGYGRLCKAFPTDYYLGLDVNPQAISTAEETHTGYEFQTIGFCDEYPKTDAALLYTVLLHIDDETITTMLERISRASDVILIAEILGKERWRRGGNPPVFNRDLQDYVQLMMQQGYYLSSCIEKPYEHYPDTNISFLKFQRMPGK</sequence>
<feature type="repeat" description="TPR" evidence="3">
    <location>
        <begin position="61"/>
        <end position="94"/>
    </location>
</feature>
<reference evidence="6 7" key="1">
    <citation type="submission" date="2019-02" db="EMBL/GenBank/DDBJ databases">
        <title>Deep-cultivation of Planctomycetes and their phenomic and genomic characterization uncovers novel biology.</title>
        <authorList>
            <person name="Wiegand S."/>
            <person name="Jogler M."/>
            <person name="Boedeker C."/>
            <person name="Pinto D."/>
            <person name="Vollmers J."/>
            <person name="Rivas-Marin E."/>
            <person name="Kohn T."/>
            <person name="Peeters S.H."/>
            <person name="Heuer A."/>
            <person name="Rast P."/>
            <person name="Oberbeckmann S."/>
            <person name="Bunk B."/>
            <person name="Jeske O."/>
            <person name="Meyerdierks A."/>
            <person name="Storesund J.E."/>
            <person name="Kallscheuer N."/>
            <person name="Luecker S."/>
            <person name="Lage O.M."/>
            <person name="Pohl T."/>
            <person name="Merkel B.J."/>
            <person name="Hornburger P."/>
            <person name="Mueller R.-W."/>
            <person name="Bruemmer F."/>
            <person name="Labrenz M."/>
            <person name="Spormann A.M."/>
            <person name="Op Den Camp H."/>
            <person name="Overmann J."/>
            <person name="Amann R."/>
            <person name="Jetten M.S.M."/>
            <person name="Mascher T."/>
            <person name="Medema M.H."/>
            <person name="Devos D.P."/>
            <person name="Kaster A.-K."/>
            <person name="Ovreas L."/>
            <person name="Rohde M."/>
            <person name="Galperin M.Y."/>
            <person name="Jogler C."/>
        </authorList>
    </citation>
    <scope>NUCLEOTIDE SEQUENCE [LARGE SCALE GENOMIC DNA]</scope>
    <source>
        <strain evidence="6 7">Pan54</strain>
    </source>
</reference>
<dbReference type="Gene3D" id="3.40.50.2000">
    <property type="entry name" value="Glycogen Phosphorylase B"/>
    <property type="match status" value="1"/>
</dbReference>
<comment type="caution">
    <text evidence="6">The sequence shown here is derived from an EMBL/GenBank/DDBJ whole genome shotgun (WGS) entry which is preliminary data.</text>
</comment>
<keyword evidence="7" id="KW-1185">Reference proteome</keyword>
<dbReference type="PANTHER" id="PTHR44943:SF8">
    <property type="entry name" value="TPR REPEAT-CONTAINING PROTEIN MJ0263"/>
    <property type="match status" value="1"/>
</dbReference>
<evidence type="ECO:0000256" key="3">
    <source>
        <dbReference type="PROSITE-ProRule" id="PRU00339"/>
    </source>
</evidence>
<evidence type="ECO:0000256" key="2">
    <source>
        <dbReference type="ARBA" id="ARBA00022803"/>
    </source>
</evidence>
<dbReference type="EMBL" id="SJPG01000001">
    <property type="protein sequence ID" value="TWT64111.1"/>
    <property type="molecule type" value="Genomic_DNA"/>
</dbReference>
<organism evidence="6 7">
    <name type="scientific">Rubinisphaera italica</name>
    <dbReference type="NCBI Taxonomy" id="2527969"/>
    <lineage>
        <taxon>Bacteria</taxon>
        <taxon>Pseudomonadati</taxon>
        <taxon>Planctomycetota</taxon>
        <taxon>Planctomycetia</taxon>
        <taxon>Planctomycetales</taxon>
        <taxon>Planctomycetaceae</taxon>
        <taxon>Rubinisphaera</taxon>
    </lineage>
</organism>
<feature type="region of interest" description="Disordered" evidence="4">
    <location>
        <begin position="624"/>
        <end position="646"/>
    </location>
</feature>
<keyword evidence="1" id="KW-0677">Repeat</keyword>
<feature type="repeat" description="TPR" evidence="3">
    <location>
        <begin position="234"/>
        <end position="267"/>
    </location>
</feature>
<feature type="repeat" description="TPR" evidence="3">
    <location>
        <begin position="166"/>
        <end position="199"/>
    </location>
</feature>
<dbReference type="SUPFAM" id="SSF53335">
    <property type="entry name" value="S-adenosyl-L-methionine-dependent methyltransferases"/>
    <property type="match status" value="1"/>
</dbReference>
<dbReference type="RefSeq" id="WP_146505851.1">
    <property type="nucleotide sequence ID" value="NZ_SJPG01000001.1"/>
</dbReference>
<dbReference type="InterPro" id="IPR051685">
    <property type="entry name" value="Ycf3/AcsC/BcsC/TPR_MFPF"/>
</dbReference>
<dbReference type="Pfam" id="PF00535">
    <property type="entry name" value="Glycos_transf_2"/>
    <property type="match status" value="1"/>
</dbReference>
<dbReference type="SUPFAM" id="SSF52540">
    <property type="entry name" value="P-loop containing nucleoside triphosphate hydrolases"/>
    <property type="match status" value="1"/>
</dbReference>
<keyword evidence="2 3" id="KW-0802">TPR repeat</keyword>
<evidence type="ECO:0000313" key="6">
    <source>
        <dbReference type="EMBL" id="TWT64111.1"/>
    </source>
</evidence>
<name>A0A5C5XNU5_9PLAN</name>
<dbReference type="Pfam" id="PF13181">
    <property type="entry name" value="TPR_8"/>
    <property type="match status" value="1"/>
</dbReference>
<evidence type="ECO:0000313" key="7">
    <source>
        <dbReference type="Proteomes" id="UP000316095"/>
    </source>
</evidence>
<dbReference type="SUPFAM" id="SSF53448">
    <property type="entry name" value="Nucleotide-diphospho-sugar transferases"/>
    <property type="match status" value="1"/>
</dbReference>
<dbReference type="Gene3D" id="3.90.550.10">
    <property type="entry name" value="Spore Coat Polysaccharide Biosynthesis Protein SpsA, Chain A"/>
    <property type="match status" value="1"/>
</dbReference>
<dbReference type="Pfam" id="PF14559">
    <property type="entry name" value="TPR_19"/>
    <property type="match status" value="2"/>
</dbReference>
<dbReference type="InterPro" id="IPR001173">
    <property type="entry name" value="Glyco_trans_2-like"/>
</dbReference>
<dbReference type="InterPro" id="IPR029063">
    <property type="entry name" value="SAM-dependent_MTases_sf"/>
</dbReference>
<dbReference type="PANTHER" id="PTHR44943">
    <property type="entry name" value="CELLULOSE SYNTHASE OPERON PROTEIN C"/>
    <property type="match status" value="1"/>
</dbReference>
<dbReference type="InterPro" id="IPR019734">
    <property type="entry name" value="TPR_rpt"/>
</dbReference>
<dbReference type="Gene3D" id="3.40.50.300">
    <property type="entry name" value="P-loop containing nucleotide triphosphate hydrolases"/>
    <property type="match status" value="1"/>
</dbReference>